<gene>
    <name evidence="12" type="primary">gpmI</name>
    <name evidence="12" type="ORF">CATMQ487_51600</name>
</gene>
<comment type="cofactor">
    <cofactor evidence="2">
        <name>Mn(2+)</name>
        <dbReference type="ChEBI" id="CHEBI:29035"/>
    </cofactor>
</comment>
<comment type="catalytic activity">
    <reaction evidence="1">
        <text>(2R)-2-phosphoglycerate = (2R)-3-phosphoglycerate</text>
        <dbReference type="Rhea" id="RHEA:15901"/>
        <dbReference type="ChEBI" id="CHEBI:58272"/>
        <dbReference type="ChEBI" id="CHEBI:58289"/>
        <dbReference type="EC" id="5.4.2.12"/>
    </reaction>
</comment>
<comment type="similarity">
    <text evidence="4">Belongs to the BPG-independent phosphoglycerate mutase family.</text>
</comment>
<evidence type="ECO:0000313" key="13">
    <source>
        <dbReference type="Proteomes" id="UP001057498"/>
    </source>
</evidence>
<evidence type="ECO:0000256" key="8">
    <source>
        <dbReference type="ARBA" id="ARBA00023235"/>
    </source>
</evidence>
<dbReference type="RefSeq" id="WP_251971313.1">
    <property type="nucleotide sequence ID" value="NZ_AP025730.1"/>
</dbReference>
<keyword evidence="6" id="KW-0324">Glycolysis</keyword>
<dbReference type="InterPro" id="IPR005995">
    <property type="entry name" value="Pgm_bpd_ind"/>
</dbReference>
<dbReference type="NCBIfam" id="TIGR01307">
    <property type="entry name" value="pgm_bpd_ind"/>
    <property type="match status" value="1"/>
</dbReference>
<keyword evidence="13" id="KW-1185">Reference proteome</keyword>
<evidence type="ECO:0000259" key="11">
    <source>
        <dbReference type="Pfam" id="PF06415"/>
    </source>
</evidence>
<evidence type="ECO:0000313" key="12">
    <source>
        <dbReference type="EMBL" id="BDI08190.1"/>
    </source>
</evidence>
<protein>
    <recommendedName>
        <fullName evidence="9">2,3-bisphosphoglycerate-independent phosphoglycerate mutase</fullName>
        <ecNumber evidence="9">5.4.2.12</ecNumber>
    </recommendedName>
</protein>
<evidence type="ECO:0000256" key="6">
    <source>
        <dbReference type="ARBA" id="ARBA00023152"/>
    </source>
</evidence>
<dbReference type="Pfam" id="PF06415">
    <property type="entry name" value="iPGM_N"/>
    <property type="match status" value="1"/>
</dbReference>
<dbReference type="EMBL" id="AP025730">
    <property type="protein sequence ID" value="BDI08190.1"/>
    <property type="molecule type" value="Genomic_DNA"/>
</dbReference>
<dbReference type="InterPro" id="IPR006124">
    <property type="entry name" value="Metalloenzyme"/>
</dbReference>
<dbReference type="InterPro" id="IPR036646">
    <property type="entry name" value="PGAM_B_sf"/>
</dbReference>
<dbReference type="Gene3D" id="3.40.720.10">
    <property type="entry name" value="Alkaline Phosphatase, subunit A"/>
    <property type="match status" value="1"/>
</dbReference>
<dbReference type="Gene3D" id="3.40.1450.10">
    <property type="entry name" value="BPG-independent phosphoglycerate mutase, domain B"/>
    <property type="match status" value="1"/>
</dbReference>
<reference evidence="12" key="1">
    <citation type="submission" date="2022-04" db="EMBL/GenBank/DDBJ databases">
        <title>Whole genome sequence of Sphaerotilus sp. FB-5.</title>
        <authorList>
            <person name="Takeda M."/>
            <person name="Narihara S."/>
            <person name="Akimoto M."/>
            <person name="Akimoto R."/>
            <person name="Nishiyashiki S."/>
            <person name="Murakami T."/>
        </authorList>
    </citation>
    <scope>NUCLEOTIDE SEQUENCE</scope>
    <source>
        <strain evidence="12">FB-5</strain>
    </source>
</reference>
<keyword evidence="7" id="KW-0464">Manganese</keyword>
<proteinExistence type="inferred from homology"/>
<evidence type="ECO:0000256" key="4">
    <source>
        <dbReference type="ARBA" id="ARBA00008819"/>
    </source>
</evidence>
<organism evidence="12 13">
    <name type="scientific">Sphaerotilus microaerophilus</name>
    <dbReference type="NCBI Taxonomy" id="2914710"/>
    <lineage>
        <taxon>Bacteria</taxon>
        <taxon>Pseudomonadati</taxon>
        <taxon>Pseudomonadota</taxon>
        <taxon>Betaproteobacteria</taxon>
        <taxon>Burkholderiales</taxon>
        <taxon>Sphaerotilaceae</taxon>
        <taxon>Sphaerotilus</taxon>
    </lineage>
</organism>
<dbReference type="SUPFAM" id="SSF53649">
    <property type="entry name" value="Alkaline phosphatase-like"/>
    <property type="match status" value="1"/>
</dbReference>
<feature type="domain" description="BPG-independent PGAM N-terminal" evidence="11">
    <location>
        <begin position="93"/>
        <end position="314"/>
    </location>
</feature>
<name>A0ABN6PYD0_9BURK</name>
<sequence length="546" mass="58719">MLPKFSAFPGVAGPVVTIVLDGYGIGRSEVGNAIAAARKPTLDRLFAQYPHVRLRAHGTAVGMPSDEDMGNSEVGHNAIGAGQVYAQGAALVADAIAAGSIWAGPAWQEIVAAAKAGRGVLHCLGLFSDGNVHSHIDHLKALVARAKSEGVPTVRIHVLLDGRDVPETSALDYVEPFEAFLAGLNDAGFDARIASGGGRQNITMDRYEANWAMVDKGWRVHVLGEGPQFADCATAVRALREMHPGTIDQDLPPFVIAEAGQPIGTVQDGDAVVFFNFRGDRAIEITRAFEDAVFDKFDRQRHPKVTYAGMLQYDGDLKLPQRFLVDPPAIRNTTGEWFAKAGLAQFACSETQKFGHVTYFWNGNRSSKFEGETWQEVPSDVVPFEQRPWMKAAEIADAMIAALQSGQYRTLRCNFANGDMVGHTGHFRAATMAIEAVDLELARVLAAVDAAGGVALITADHGNADEMYEIDKKTKQPATNPDGSFKAKTAHTLNQVPLVLYDNVSGGRLGLRQTDTAGLSNIAATTANLLGFEKHASWDESLLTVK</sequence>
<evidence type="ECO:0000256" key="2">
    <source>
        <dbReference type="ARBA" id="ARBA00001936"/>
    </source>
</evidence>
<dbReference type="PIRSF" id="PIRSF001492">
    <property type="entry name" value="IPGAM"/>
    <property type="match status" value="1"/>
</dbReference>
<keyword evidence="5" id="KW-0479">Metal-binding</keyword>
<evidence type="ECO:0000256" key="1">
    <source>
        <dbReference type="ARBA" id="ARBA00000370"/>
    </source>
</evidence>
<evidence type="ECO:0000256" key="9">
    <source>
        <dbReference type="NCBIfam" id="TIGR01307"/>
    </source>
</evidence>
<dbReference type="InterPro" id="IPR017850">
    <property type="entry name" value="Alkaline_phosphatase_core_sf"/>
</dbReference>
<dbReference type="PANTHER" id="PTHR31637:SF0">
    <property type="entry name" value="2,3-BISPHOSPHOGLYCERATE-INDEPENDENT PHOSPHOGLYCERATE MUTASE"/>
    <property type="match status" value="1"/>
</dbReference>
<dbReference type="SUPFAM" id="SSF64158">
    <property type="entry name" value="2,3-Bisphosphoglycerate-independent phosphoglycerate mutase, substrate-binding domain"/>
    <property type="match status" value="1"/>
</dbReference>
<evidence type="ECO:0000256" key="7">
    <source>
        <dbReference type="ARBA" id="ARBA00023211"/>
    </source>
</evidence>
<evidence type="ECO:0000259" key="10">
    <source>
        <dbReference type="Pfam" id="PF01676"/>
    </source>
</evidence>
<evidence type="ECO:0000256" key="3">
    <source>
        <dbReference type="ARBA" id="ARBA00004798"/>
    </source>
</evidence>
<dbReference type="EC" id="5.4.2.12" evidence="9"/>
<dbReference type="PANTHER" id="PTHR31637">
    <property type="entry name" value="2,3-BISPHOSPHOGLYCERATE-INDEPENDENT PHOSPHOGLYCERATE MUTASE"/>
    <property type="match status" value="1"/>
</dbReference>
<dbReference type="Pfam" id="PF01676">
    <property type="entry name" value="Metalloenzyme"/>
    <property type="match status" value="1"/>
</dbReference>
<accession>A0ABN6PYD0</accession>
<dbReference type="CDD" id="cd16010">
    <property type="entry name" value="iPGM"/>
    <property type="match status" value="1"/>
</dbReference>
<dbReference type="Proteomes" id="UP001057498">
    <property type="component" value="Chromosome"/>
</dbReference>
<evidence type="ECO:0000256" key="5">
    <source>
        <dbReference type="ARBA" id="ARBA00022723"/>
    </source>
</evidence>
<keyword evidence="8" id="KW-0413">Isomerase</keyword>
<feature type="domain" description="Metalloenzyme" evidence="10">
    <location>
        <begin position="14"/>
        <end position="534"/>
    </location>
</feature>
<dbReference type="InterPro" id="IPR011258">
    <property type="entry name" value="BPG-indep_PGM_N"/>
</dbReference>
<comment type="pathway">
    <text evidence="3">Carbohydrate degradation; glycolysis; pyruvate from D-glyceraldehyde 3-phosphate: step 3/5.</text>
</comment>